<keyword evidence="4" id="KW-0547">Nucleotide-binding</keyword>
<feature type="transmembrane region" description="Helical" evidence="8">
    <location>
        <begin position="65"/>
        <end position="87"/>
    </location>
</feature>
<gene>
    <name evidence="10" type="ORF">DR094_01200</name>
</gene>
<keyword evidence="6 8" id="KW-1133">Transmembrane helix</keyword>
<sequence>MVSSFLSTLHNSLLSRIFGQASAIELIKKKAEIFDNLTYKEYVKNTPGSYFSLFFNEAFTKGEMFFAFLFHIISIIFPIISILATIFYINPLIGAFVLGFILLWTVFPAFFRKFFSKKIQEQLNSLENFNEEFNKKLAKFEAFLFFNKIHLLKKILKPTARNASFGQKSYRFWDEFNNNINLSIRKLFLILTDLSIILLGIYYKNSAQTIVVLVTINSANQLFINDFNTLIVLMINYLSLKSQFRKSKLNEKSAKKILNFQSFNEKIDLISIENLNFNYQDKLVLKDVNLKIIKGKKYLLQGENGAGKSTFLKILMGIERDYTGKITFNSRDLKSISDENIITNISYLDNNPCLIEGDLDQNISFYSKYEARKIEDLINLINLAKLKGKILINYCEKSDLSVGQKQLINFASHLIETKPILILDEAFSNLDKTNSQNLLAWLLKQNITLFFIFHNLDQNLISKFDFQLNFSKNQILVS</sequence>
<evidence type="ECO:0000256" key="4">
    <source>
        <dbReference type="ARBA" id="ARBA00022741"/>
    </source>
</evidence>
<dbReference type="SUPFAM" id="SSF52540">
    <property type="entry name" value="P-loop containing nucleoside triphosphate hydrolases"/>
    <property type="match status" value="1"/>
</dbReference>
<keyword evidence="7 8" id="KW-0472">Membrane</keyword>
<dbReference type="PANTHER" id="PTHR24221">
    <property type="entry name" value="ATP-BINDING CASSETTE SUB-FAMILY B"/>
    <property type="match status" value="1"/>
</dbReference>
<evidence type="ECO:0000313" key="10">
    <source>
        <dbReference type="EMBL" id="MXR56611.1"/>
    </source>
</evidence>
<dbReference type="InterPro" id="IPR027417">
    <property type="entry name" value="P-loop_NTPase"/>
</dbReference>
<keyword evidence="5 10" id="KW-0067">ATP-binding</keyword>
<dbReference type="InterPro" id="IPR003593">
    <property type="entry name" value="AAA+_ATPase"/>
</dbReference>
<evidence type="ECO:0000256" key="7">
    <source>
        <dbReference type="ARBA" id="ARBA00023136"/>
    </source>
</evidence>
<dbReference type="AlphaFoldDB" id="A0AAW9X9W8"/>
<evidence type="ECO:0000256" key="6">
    <source>
        <dbReference type="ARBA" id="ARBA00022989"/>
    </source>
</evidence>
<dbReference type="InterPro" id="IPR039421">
    <property type="entry name" value="Type_1_exporter"/>
</dbReference>
<dbReference type="GO" id="GO:0005886">
    <property type="term" value="C:plasma membrane"/>
    <property type="evidence" value="ECO:0007669"/>
    <property type="project" value="UniProtKB-SubCell"/>
</dbReference>
<reference evidence="10" key="1">
    <citation type="submission" date="2018-07" db="EMBL/GenBank/DDBJ databases">
        <title>Genetic characterization of Mycoplasma hyopneumoniae, M. hyorhinis and M. flocculare isolates through whole genome sequencing analysis: comparative analysis of sequence types and putative genes involved in virulence.</title>
        <authorList>
            <person name="Fourour S."/>
            <person name="Lucas P."/>
            <person name="Touzain F."/>
            <person name="Tocqueville V."/>
            <person name="Kempf I."/>
            <person name="Marois-Crehan C."/>
        </authorList>
    </citation>
    <scope>NUCLEOTIDE SEQUENCE</scope>
    <source>
        <strain evidence="10">MF22</strain>
    </source>
</reference>
<name>A0AAW9X9W8_MESFC</name>
<evidence type="ECO:0000313" key="11">
    <source>
        <dbReference type="Proteomes" id="UP001193441"/>
    </source>
</evidence>
<feature type="transmembrane region" description="Helical" evidence="8">
    <location>
        <begin position="93"/>
        <end position="111"/>
    </location>
</feature>
<dbReference type="EMBL" id="QQRD01000001">
    <property type="protein sequence ID" value="MXR56611.1"/>
    <property type="molecule type" value="Genomic_DNA"/>
</dbReference>
<comment type="subcellular location">
    <subcellularLocation>
        <location evidence="1">Cell membrane</location>
        <topology evidence="1">Multi-pass membrane protein</topology>
    </subcellularLocation>
</comment>
<dbReference type="GO" id="GO:0016887">
    <property type="term" value="F:ATP hydrolysis activity"/>
    <property type="evidence" value="ECO:0007669"/>
    <property type="project" value="InterPro"/>
</dbReference>
<evidence type="ECO:0000256" key="3">
    <source>
        <dbReference type="ARBA" id="ARBA00022692"/>
    </source>
</evidence>
<keyword evidence="3 8" id="KW-0812">Transmembrane</keyword>
<organism evidence="10 11">
    <name type="scientific">Mesomycoplasma flocculare</name>
    <name type="common">Mycoplasma flocculare</name>
    <dbReference type="NCBI Taxonomy" id="2128"/>
    <lineage>
        <taxon>Bacteria</taxon>
        <taxon>Bacillati</taxon>
        <taxon>Mycoplasmatota</taxon>
        <taxon>Mycoplasmoidales</taxon>
        <taxon>Metamycoplasmataceae</taxon>
        <taxon>Mesomycoplasma</taxon>
    </lineage>
</organism>
<evidence type="ECO:0000256" key="1">
    <source>
        <dbReference type="ARBA" id="ARBA00004651"/>
    </source>
</evidence>
<dbReference type="Pfam" id="PF00005">
    <property type="entry name" value="ABC_tran"/>
    <property type="match status" value="1"/>
</dbReference>
<dbReference type="SMART" id="SM00382">
    <property type="entry name" value="AAA"/>
    <property type="match status" value="1"/>
</dbReference>
<evidence type="ECO:0000256" key="5">
    <source>
        <dbReference type="ARBA" id="ARBA00022840"/>
    </source>
</evidence>
<dbReference type="GO" id="GO:0034040">
    <property type="term" value="F:ATPase-coupled lipid transmembrane transporter activity"/>
    <property type="evidence" value="ECO:0007669"/>
    <property type="project" value="TreeGrafter"/>
</dbReference>
<dbReference type="GO" id="GO:0005524">
    <property type="term" value="F:ATP binding"/>
    <property type="evidence" value="ECO:0007669"/>
    <property type="project" value="UniProtKB-KW"/>
</dbReference>
<feature type="domain" description="ABC transporter" evidence="9">
    <location>
        <begin position="270"/>
        <end position="477"/>
    </location>
</feature>
<dbReference type="PROSITE" id="PS50893">
    <property type="entry name" value="ABC_TRANSPORTER_2"/>
    <property type="match status" value="1"/>
</dbReference>
<comment type="caution">
    <text evidence="10">The sequence shown here is derived from an EMBL/GenBank/DDBJ whole genome shotgun (WGS) entry which is preliminary data.</text>
</comment>
<dbReference type="InterPro" id="IPR003439">
    <property type="entry name" value="ABC_transporter-like_ATP-bd"/>
</dbReference>
<dbReference type="Gene3D" id="1.20.1560.10">
    <property type="entry name" value="ABC transporter type 1, transmembrane domain"/>
    <property type="match status" value="1"/>
</dbReference>
<dbReference type="SUPFAM" id="SSF90123">
    <property type="entry name" value="ABC transporter transmembrane region"/>
    <property type="match status" value="1"/>
</dbReference>
<protein>
    <submittedName>
        <fullName evidence="10">ATP-binding cassette domain-containing protein</fullName>
    </submittedName>
</protein>
<evidence type="ECO:0000256" key="8">
    <source>
        <dbReference type="SAM" id="Phobius"/>
    </source>
</evidence>
<dbReference type="InterPro" id="IPR036640">
    <property type="entry name" value="ABC1_TM_sf"/>
</dbReference>
<proteinExistence type="inferred from homology"/>
<evidence type="ECO:0000259" key="9">
    <source>
        <dbReference type="PROSITE" id="PS50893"/>
    </source>
</evidence>
<accession>A0AAW9X9W8</accession>
<feature type="transmembrane region" description="Helical" evidence="8">
    <location>
        <begin position="223"/>
        <end position="240"/>
    </location>
</feature>
<dbReference type="Gene3D" id="3.40.50.300">
    <property type="entry name" value="P-loop containing nucleotide triphosphate hydrolases"/>
    <property type="match status" value="1"/>
</dbReference>
<dbReference type="Proteomes" id="UP001193441">
    <property type="component" value="Unassembled WGS sequence"/>
</dbReference>
<evidence type="ECO:0000256" key="2">
    <source>
        <dbReference type="ARBA" id="ARBA00005417"/>
    </source>
</evidence>
<comment type="similarity">
    <text evidence="2">Belongs to the ABC transporter superfamily.</text>
</comment>
<feature type="transmembrane region" description="Helical" evidence="8">
    <location>
        <begin position="187"/>
        <end position="203"/>
    </location>
</feature>
<dbReference type="PANTHER" id="PTHR24221:SF654">
    <property type="entry name" value="ATP-BINDING CASSETTE SUB-FAMILY B MEMBER 6"/>
    <property type="match status" value="1"/>
</dbReference>